<dbReference type="InterPro" id="IPR016487">
    <property type="entry name" value="Lsm6/sSmF"/>
</dbReference>
<dbReference type="GO" id="GO:0000398">
    <property type="term" value="P:mRNA splicing, via spliceosome"/>
    <property type="evidence" value="ECO:0007669"/>
    <property type="project" value="InterPro"/>
</dbReference>
<dbReference type="SUPFAM" id="SSF50182">
    <property type="entry name" value="Sm-like ribonucleoproteins"/>
    <property type="match status" value="1"/>
</dbReference>
<dbReference type="InterPro" id="IPR001163">
    <property type="entry name" value="Sm_dom_euk/arc"/>
</dbReference>
<dbReference type="EMBL" id="CP120628">
    <property type="protein sequence ID" value="WEW57381.1"/>
    <property type="molecule type" value="Genomic_DNA"/>
</dbReference>
<protein>
    <recommendedName>
        <fullName evidence="10">Sm protein F</fullName>
    </recommendedName>
</protein>
<keyword evidence="8" id="KW-0687">Ribonucleoprotein</keyword>
<gene>
    <name evidence="12" type="ORF">PRK78_002848</name>
</gene>
<keyword evidence="6" id="KW-0508">mRNA splicing</keyword>
<evidence type="ECO:0000256" key="1">
    <source>
        <dbReference type="ARBA" id="ARBA00004123"/>
    </source>
</evidence>
<organism evidence="12 13">
    <name type="scientific">Emydomyces testavorans</name>
    <dbReference type="NCBI Taxonomy" id="2070801"/>
    <lineage>
        <taxon>Eukaryota</taxon>
        <taxon>Fungi</taxon>
        <taxon>Dikarya</taxon>
        <taxon>Ascomycota</taxon>
        <taxon>Pezizomycotina</taxon>
        <taxon>Eurotiomycetes</taxon>
        <taxon>Eurotiomycetidae</taxon>
        <taxon>Onygenales</taxon>
        <taxon>Nannizziopsiaceae</taxon>
        <taxon>Emydomyces</taxon>
    </lineage>
</organism>
<comment type="similarity">
    <text evidence="2">Belongs to the snRNP Sm proteins family. SmF/LSm6 subfamily.</text>
</comment>
<keyword evidence="13" id="KW-1185">Reference proteome</keyword>
<dbReference type="GO" id="GO:0005685">
    <property type="term" value="C:U1 snRNP"/>
    <property type="evidence" value="ECO:0007669"/>
    <property type="project" value="TreeGrafter"/>
</dbReference>
<evidence type="ECO:0000256" key="5">
    <source>
        <dbReference type="ARBA" id="ARBA00022884"/>
    </source>
</evidence>
<evidence type="ECO:0000259" key="11">
    <source>
        <dbReference type="PROSITE" id="PS52002"/>
    </source>
</evidence>
<sequence>MSFVPLNPRPLLQSLINEDVIVRLKWGQTEYKGRLISVDSYMNIQLSNTEEFIDGKNTGTLGQVLIRRERGRDEGRGDGRLNIGKASVFMGMALMKRIEEHFTIAAGCETLTESETDNNEISRTMQPKSFTAAILAASTVILMTVCGGQGFAEVIIRLEFKQFGYHQKRTIKRRGVVHDNVTAVSLTLKMMFEQLRLRGVSRGFVEPERRPIRWLA</sequence>
<keyword evidence="7" id="KW-0539">Nucleus</keyword>
<evidence type="ECO:0000256" key="10">
    <source>
        <dbReference type="ARBA" id="ARBA00030144"/>
    </source>
</evidence>
<dbReference type="CDD" id="cd01722">
    <property type="entry name" value="Sm_F"/>
    <property type="match status" value="1"/>
</dbReference>
<evidence type="ECO:0000313" key="12">
    <source>
        <dbReference type="EMBL" id="WEW57381.1"/>
    </source>
</evidence>
<dbReference type="InterPro" id="IPR010920">
    <property type="entry name" value="LSM_dom_sf"/>
</dbReference>
<dbReference type="GO" id="GO:0034715">
    <property type="term" value="C:pICln-Sm protein complex"/>
    <property type="evidence" value="ECO:0007669"/>
    <property type="project" value="TreeGrafter"/>
</dbReference>
<accession>A0AAF0DH39</accession>
<dbReference type="PANTHER" id="PTHR11021:SF0">
    <property type="entry name" value="SMALL NUCLEAR RIBONUCLEOPROTEIN F"/>
    <property type="match status" value="1"/>
</dbReference>
<dbReference type="SMART" id="SM00651">
    <property type="entry name" value="Sm"/>
    <property type="match status" value="1"/>
</dbReference>
<keyword evidence="3" id="KW-0507">mRNA processing</keyword>
<dbReference type="AlphaFoldDB" id="A0AAF0DH39"/>
<dbReference type="PANTHER" id="PTHR11021">
    <property type="entry name" value="SMALL NUCLEAR RIBONUCLEOPROTEIN F SNRNP-F"/>
    <property type="match status" value="1"/>
</dbReference>
<evidence type="ECO:0000256" key="2">
    <source>
        <dbReference type="ARBA" id="ARBA00007927"/>
    </source>
</evidence>
<dbReference type="Proteomes" id="UP001219355">
    <property type="component" value="Chromosome 2"/>
</dbReference>
<evidence type="ECO:0000256" key="4">
    <source>
        <dbReference type="ARBA" id="ARBA00022728"/>
    </source>
</evidence>
<evidence type="ECO:0000256" key="7">
    <source>
        <dbReference type="ARBA" id="ARBA00023242"/>
    </source>
</evidence>
<dbReference type="Pfam" id="PF01423">
    <property type="entry name" value="LSM"/>
    <property type="match status" value="1"/>
</dbReference>
<dbReference type="InterPro" id="IPR047575">
    <property type="entry name" value="Sm"/>
</dbReference>
<name>A0AAF0DH39_9EURO</name>
<dbReference type="InterPro" id="IPR034100">
    <property type="entry name" value="Sm_F"/>
</dbReference>
<dbReference type="Gene3D" id="2.30.30.100">
    <property type="match status" value="1"/>
</dbReference>
<proteinExistence type="inferred from homology"/>
<dbReference type="PROSITE" id="PS52002">
    <property type="entry name" value="SM"/>
    <property type="match status" value="1"/>
</dbReference>
<comment type="subcellular location">
    <subcellularLocation>
        <location evidence="1">Nucleus</location>
    </subcellularLocation>
</comment>
<comment type="subunit">
    <text evidence="9">Component of the heptameric LSM1-LSM7 complex, which consists of LSM1, LSM2, LSM3, LSM4, LSM5, LSM6 and LSM7. Component of the heptameric LSM2-LSM8 complex, which consists of LSM2, LSM3, LSM4, LSM5, LSM6, LSM7 and LSM8. The LSm subunits form a seven-membered ring structure with a doughnut shape.</text>
</comment>
<evidence type="ECO:0000313" key="13">
    <source>
        <dbReference type="Proteomes" id="UP001219355"/>
    </source>
</evidence>
<evidence type="ECO:0000256" key="3">
    <source>
        <dbReference type="ARBA" id="ARBA00022664"/>
    </source>
</evidence>
<reference evidence="12" key="1">
    <citation type="submission" date="2023-03" db="EMBL/GenBank/DDBJ databases">
        <title>Emydomyces testavorans Genome Sequence.</title>
        <authorList>
            <person name="Hoyer L."/>
        </authorList>
    </citation>
    <scope>NUCLEOTIDE SEQUENCE</scope>
    <source>
        <strain evidence="12">16-2883</strain>
    </source>
</reference>
<dbReference type="GO" id="GO:0003723">
    <property type="term" value="F:RNA binding"/>
    <property type="evidence" value="ECO:0007669"/>
    <property type="project" value="UniProtKB-KW"/>
</dbReference>
<feature type="domain" description="Sm" evidence="11">
    <location>
        <begin position="7"/>
        <end position="80"/>
    </location>
</feature>
<dbReference type="GO" id="GO:0071013">
    <property type="term" value="C:catalytic step 2 spliceosome"/>
    <property type="evidence" value="ECO:0007669"/>
    <property type="project" value="TreeGrafter"/>
</dbReference>
<keyword evidence="4" id="KW-0747">Spliceosome</keyword>
<keyword evidence="5" id="KW-0694">RNA-binding</keyword>
<evidence type="ECO:0000256" key="9">
    <source>
        <dbReference type="ARBA" id="ARBA00025892"/>
    </source>
</evidence>
<evidence type="ECO:0000256" key="6">
    <source>
        <dbReference type="ARBA" id="ARBA00023187"/>
    </source>
</evidence>
<evidence type="ECO:0000256" key="8">
    <source>
        <dbReference type="ARBA" id="ARBA00023274"/>
    </source>
</evidence>